<evidence type="ECO:0000313" key="1">
    <source>
        <dbReference type="EMBL" id="TLP59589.1"/>
    </source>
</evidence>
<comment type="caution">
    <text evidence="1">The sequence shown here is derived from an EMBL/GenBank/DDBJ whole genome shotgun (WGS) entry which is preliminary data.</text>
</comment>
<evidence type="ECO:0000313" key="2">
    <source>
        <dbReference type="Proteomes" id="UP000309033"/>
    </source>
</evidence>
<keyword evidence="2" id="KW-1185">Reference proteome</keyword>
<dbReference type="SUPFAM" id="SSF48613">
    <property type="entry name" value="Heme oxygenase-like"/>
    <property type="match status" value="1"/>
</dbReference>
<dbReference type="InterPro" id="IPR016084">
    <property type="entry name" value="Haem_Oase-like_multi-hlx"/>
</dbReference>
<name>A0A5R8Z1G9_9ACTN</name>
<dbReference type="EMBL" id="VANP01000005">
    <property type="protein sequence ID" value="TLP59589.1"/>
    <property type="molecule type" value="Genomic_DNA"/>
</dbReference>
<gene>
    <name evidence="1" type="ORF">FED44_14900</name>
</gene>
<reference evidence="1" key="1">
    <citation type="submission" date="2019-05" db="EMBL/GenBank/DDBJ databases">
        <title>Isolation, diversity and antifungal activity of Actinobacteria from wheat.</title>
        <authorList>
            <person name="Yu B."/>
        </authorList>
    </citation>
    <scope>NUCLEOTIDE SEQUENCE [LARGE SCALE GENOMIC DNA]</scope>
    <source>
        <strain evidence="1">NEAU-HEGS1-5</strain>
    </source>
</reference>
<organism evidence="1 2">
    <name type="scientific">Microbispora triticiradicis</name>
    <dbReference type="NCBI Taxonomy" id="2200763"/>
    <lineage>
        <taxon>Bacteria</taxon>
        <taxon>Bacillati</taxon>
        <taxon>Actinomycetota</taxon>
        <taxon>Actinomycetes</taxon>
        <taxon>Streptosporangiales</taxon>
        <taxon>Streptosporangiaceae</taxon>
        <taxon>Microbispora</taxon>
    </lineage>
</organism>
<dbReference type="Gene3D" id="1.20.910.10">
    <property type="entry name" value="Heme oxygenase-like"/>
    <property type="match status" value="1"/>
</dbReference>
<accession>A0A5R8Z1G9</accession>
<proteinExistence type="predicted"/>
<dbReference type="AlphaFoldDB" id="A0A5R8Z1G9"/>
<protein>
    <submittedName>
        <fullName evidence="1">Iron-containing redox enzyme family protein</fullName>
    </submittedName>
</protein>
<dbReference type="Proteomes" id="UP000309033">
    <property type="component" value="Unassembled WGS sequence"/>
</dbReference>
<sequence length="246" mass="27267">MGAKMDEYEAELKDSRQRFINDPAISPLFSPECEDRLFARWMLRYNAHGIHMTHDVERWISSAGERCGELGMDQLEKALKAHSRAEAGHDRMMVADTHAIANWWRERYGEPVDADGLLALPPLETAGFYARFHEQVIAGPTPFAQLAIEYEIERLSVTIGPVLLATCERVFHPDASCYSFLAEHVELDAGHTAFNQRQLGGVLAASPGALSTMIETGKAALASYAAFMAECLDLARGDLESERVSP</sequence>
<dbReference type="OrthoDB" id="6857979at2"/>